<evidence type="ECO:0000259" key="1">
    <source>
        <dbReference type="Pfam" id="PF13460"/>
    </source>
</evidence>
<name>A0A0F7ZYE2_9HYPO</name>
<dbReference type="Pfam" id="PF13460">
    <property type="entry name" value="NAD_binding_10"/>
    <property type="match status" value="1"/>
</dbReference>
<dbReference type="PANTHER" id="PTHR48079:SF8">
    <property type="entry name" value="NAD(P)-BINDING DOMAIN-CONTAINING PROTEIN"/>
    <property type="match status" value="1"/>
</dbReference>
<dbReference type="EMBL" id="KQ030548">
    <property type="protein sequence ID" value="KJZ72317.1"/>
    <property type="molecule type" value="Genomic_DNA"/>
</dbReference>
<proteinExistence type="predicted"/>
<evidence type="ECO:0000313" key="3">
    <source>
        <dbReference type="Proteomes" id="UP000054481"/>
    </source>
</evidence>
<accession>A0A0F7ZYE2</accession>
<organism evidence="2 3">
    <name type="scientific">Hirsutella minnesotensis 3608</name>
    <dbReference type="NCBI Taxonomy" id="1043627"/>
    <lineage>
        <taxon>Eukaryota</taxon>
        <taxon>Fungi</taxon>
        <taxon>Dikarya</taxon>
        <taxon>Ascomycota</taxon>
        <taxon>Pezizomycotina</taxon>
        <taxon>Sordariomycetes</taxon>
        <taxon>Hypocreomycetidae</taxon>
        <taxon>Hypocreales</taxon>
        <taxon>Ophiocordycipitaceae</taxon>
        <taxon>Hirsutella</taxon>
    </lineage>
</organism>
<dbReference type="Proteomes" id="UP000054481">
    <property type="component" value="Unassembled WGS sequence"/>
</dbReference>
<dbReference type="InterPro" id="IPR016040">
    <property type="entry name" value="NAD(P)-bd_dom"/>
</dbReference>
<dbReference type="AlphaFoldDB" id="A0A0F7ZYE2"/>
<gene>
    <name evidence="2" type="ORF">HIM_08243</name>
</gene>
<dbReference type="SUPFAM" id="SSF51735">
    <property type="entry name" value="NAD(P)-binding Rossmann-fold domains"/>
    <property type="match status" value="1"/>
</dbReference>
<evidence type="ECO:0000313" key="2">
    <source>
        <dbReference type="EMBL" id="KJZ72317.1"/>
    </source>
</evidence>
<keyword evidence="3" id="KW-1185">Reference proteome</keyword>
<dbReference type="GO" id="GO:0004029">
    <property type="term" value="F:aldehyde dehydrogenase (NAD+) activity"/>
    <property type="evidence" value="ECO:0007669"/>
    <property type="project" value="TreeGrafter"/>
</dbReference>
<dbReference type="PANTHER" id="PTHR48079">
    <property type="entry name" value="PROTEIN YEEZ"/>
    <property type="match status" value="1"/>
</dbReference>
<protein>
    <recommendedName>
        <fullName evidence="1">NAD(P)-binding domain-containing protein</fullName>
    </recommendedName>
</protein>
<reference evidence="2 3" key="1">
    <citation type="journal article" date="2014" name="Genome Biol. Evol.">
        <title>Comparative genomics and transcriptomics analyses reveal divergent lifestyle features of nematode endoparasitic fungus Hirsutella minnesotensis.</title>
        <authorList>
            <person name="Lai Y."/>
            <person name="Liu K."/>
            <person name="Zhang X."/>
            <person name="Zhang X."/>
            <person name="Li K."/>
            <person name="Wang N."/>
            <person name="Shu C."/>
            <person name="Wu Y."/>
            <person name="Wang C."/>
            <person name="Bushley K.E."/>
            <person name="Xiang M."/>
            <person name="Liu X."/>
        </authorList>
    </citation>
    <scope>NUCLEOTIDE SEQUENCE [LARGE SCALE GENOMIC DNA]</scope>
    <source>
        <strain evidence="2 3">3608</strain>
    </source>
</reference>
<feature type="domain" description="NAD(P)-binding" evidence="1">
    <location>
        <begin position="134"/>
        <end position="220"/>
    </location>
</feature>
<dbReference type="OrthoDB" id="2130169at2759"/>
<dbReference type="Gene3D" id="3.40.50.720">
    <property type="entry name" value="NAD(P)-binding Rossmann-like Domain"/>
    <property type="match status" value="2"/>
</dbReference>
<dbReference type="GO" id="GO:0005737">
    <property type="term" value="C:cytoplasm"/>
    <property type="evidence" value="ECO:0007669"/>
    <property type="project" value="TreeGrafter"/>
</dbReference>
<dbReference type="InterPro" id="IPR051783">
    <property type="entry name" value="NAD(P)-dependent_oxidoreduct"/>
</dbReference>
<sequence length="469" mass="52039">MLLVVGGEPKTLDDPSPYICRWLVADDAALSHAPCGSASVRNDRTYWPVGLNPMSPSPVSCRDHMRYIDPRHHKDRIHKVPRSGFRTWFRYSALKSLRARGGLDWCHDLLGLGRHYSQIRRPSFLQMSRLLLAGATGYIGGQVLGDIISRHPSLSITAIIRNEQKAAIVRKTFPTVRVVLADLNDAETLKWEASQASIVLQLASSSHIQATKAIHEGLKQRQSGDPVYWVQISGARLLAMEELSSPDFVPGLASSKIFDDLSGLPEIVDLVREFPSRAVDNYILDVAAEHSSIRTALVIPPLIYGKGQGPVNTRSFQVPELCRLTLLRGHGVMVGEGLNRWGNIHIRDVSRLFGAIVDAAINRSSSDILWGENGVYLAGVGEMTFQDIVVRIVTEARKLNYIQEDQMEKLDKATIDNLLPFGSALLGTNSRGKGNRATELLNWRPSEQPLEDDIARAVREEADRLQMHA</sequence>
<dbReference type="InterPro" id="IPR036291">
    <property type="entry name" value="NAD(P)-bd_dom_sf"/>
</dbReference>